<dbReference type="PROSITE" id="PS50088">
    <property type="entry name" value="ANK_REPEAT"/>
    <property type="match status" value="1"/>
</dbReference>
<evidence type="ECO:0000256" key="1">
    <source>
        <dbReference type="ARBA" id="ARBA00022737"/>
    </source>
</evidence>
<proteinExistence type="predicted"/>
<keyword evidence="5" id="KW-1185">Reference proteome</keyword>
<dbReference type="InterPro" id="IPR036770">
    <property type="entry name" value="Ankyrin_rpt-contain_sf"/>
</dbReference>
<dbReference type="SMART" id="SM00248">
    <property type="entry name" value="ANK"/>
    <property type="match status" value="2"/>
</dbReference>
<name>A0A1X7S344_ZYMT9</name>
<dbReference type="STRING" id="1276538.A0A1X7S344"/>
<sequence length="274" mass="30419">MSSVVCEDDWKSLEDSSERRRIQNRLAQRTRRKTVREQKSEIERLKQQVNVLRRKAFGAVSKIRSPEEDLVSNATSIFRGKIGETTPVEGHSELPSDYRNQLDHQLYSPCSSAVSRRSLPLGSSAVSLQTSGSSQAWQLGSNTIDFSQDIYEDIILPELSLEHEDLRPSAETTSSIWTTVDDEQPRLDASLLSSNASIPFMAAEEHEVLAETMGDSLLHLSIAAGHADVLQLLLQKTKIGIDQRDSAGFTPLQRAVMSGRTDMVMTLLEHGATI</sequence>
<dbReference type="CDD" id="cd14688">
    <property type="entry name" value="bZIP_YAP"/>
    <property type="match status" value="1"/>
</dbReference>
<dbReference type="Gene3D" id="1.25.40.20">
    <property type="entry name" value="Ankyrin repeat-containing domain"/>
    <property type="match status" value="1"/>
</dbReference>
<evidence type="ECO:0000313" key="5">
    <source>
        <dbReference type="Proteomes" id="UP000215127"/>
    </source>
</evidence>
<dbReference type="InterPro" id="IPR002110">
    <property type="entry name" value="Ankyrin_rpt"/>
</dbReference>
<dbReference type="EMBL" id="LT853700">
    <property type="protein sequence ID" value="SMQ54128.1"/>
    <property type="molecule type" value="Genomic_DNA"/>
</dbReference>
<dbReference type="PANTHER" id="PTHR24198:SF165">
    <property type="entry name" value="ANKYRIN REPEAT-CONTAINING PROTEIN-RELATED"/>
    <property type="match status" value="1"/>
</dbReference>
<feature type="repeat" description="ANK" evidence="3">
    <location>
        <begin position="247"/>
        <end position="274"/>
    </location>
</feature>
<dbReference type="Proteomes" id="UP000215127">
    <property type="component" value="Chromosome 9"/>
</dbReference>
<evidence type="ECO:0000256" key="3">
    <source>
        <dbReference type="PROSITE-ProRule" id="PRU00023"/>
    </source>
</evidence>
<dbReference type="PROSITE" id="PS50297">
    <property type="entry name" value="ANK_REP_REGION"/>
    <property type="match status" value="1"/>
</dbReference>
<dbReference type="SUPFAM" id="SSF48403">
    <property type="entry name" value="Ankyrin repeat"/>
    <property type="match status" value="1"/>
</dbReference>
<evidence type="ECO:0000256" key="2">
    <source>
        <dbReference type="ARBA" id="ARBA00023043"/>
    </source>
</evidence>
<keyword evidence="1" id="KW-0677">Repeat</keyword>
<organism evidence="4 5">
    <name type="scientific">Zymoseptoria tritici (strain ST99CH_3D7)</name>
    <dbReference type="NCBI Taxonomy" id="1276538"/>
    <lineage>
        <taxon>Eukaryota</taxon>
        <taxon>Fungi</taxon>
        <taxon>Dikarya</taxon>
        <taxon>Ascomycota</taxon>
        <taxon>Pezizomycotina</taxon>
        <taxon>Dothideomycetes</taxon>
        <taxon>Dothideomycetidae</taxon>
        <taxon>Mycosphaerellales</taxon>
        <taxon>Mycosphaerellaceae</taxon>
        <taxon>Zymoseptoria</taxon>
    </lineage>
</organism>
<gene>
    <name evidence="4" type="ORF">ZT3D7_G9282</name>
</gene>
<evidence type="ECO:0000313" key="4">
    <source>
        <dbReference type="EMBL" id="SMQ54128.1"/>
    </source>
</evidence>
<accession>A0A1X7S344</accession>
<dbReference type="Pfam" id="PF12796">
    <property type="entry name" value="Ank_2"/>
    <property type="match status" value="1"/>
</dbReference>
<dbReference type="PANTHER" id="PTHR24198">
    <property type="entry name" value="ANKYRIN REPEAT AND PROTEIN KINASE DOMAIN-CONTAINING PROTEIN"/>
    <property type="match status" value="1"/>
</dbReference>
<protein>
    <submittedName>
        <fullName evidence="4">Uncharacterized protein</fullName>
    </submittedName>
</protein>
<reference evidence="4 5" key="1">
    <citation type="submission" date="2016-06" db="EMBL/GenBank/DDBJ databases">
        <authorList>
            <person name="Kjaerup R.B."/>
            <person name="Dalgaard T.S."/>
            <person name="Juul-Madsen H.R."/>
        </authorList>
    </citation>
    <scope>NUCLEOTIDE SEQUENCE [LARGE SCALE GENOMIC DNA]</scope>
</reference>
<dbReference type="AlphaFoldDB" id="A0A1X7S344"/>
<keyword evidence="2 3" id="KW-0040">ANK repeat</keyword>